<dbReference type="RefSeq" id="WP_006040355.1">
    <property type="nucleotide sequence ID" value="NZ_AEDD01000013.1"/>
</dbReference>
<evidence type="ECO:0000313" key="1">
    <source>
        <dbReference type="EMBL" id="EFM08907.1"/>
    </source>
</evidence>
<keyword evidence="2" id="KW-1185">Reference proteome</keyword>
<name>E0IFD1_9BACL</name>
<reference evidence="1 2" key="1">
    <citation type="submission" date="2010-07" db="EMBL/GenBank/DDBJ databases">
        <title>The draft genome of Paenibacillus curdlanolyticus YK9.</title>
        <authorList>
            <consortium name="US DOE Joint Genome Institute (JGI-PGF)"/>
            <person name="Lucas S."/>
            <person name="Copeland A."/>
            <person name="Lapidus A."/>
            <person name="Cheng J.-F."/>
            <person name="Bruce D."/>
            <person name="Goodwin L."/>
            <person name="Pitluck S."/>
            <person name="Land M.L."/>
            <person name="Hauser L."/>
            <person name="Chang Y.-J."/>
            <person name="Jeffries C."/>
            <person name="Anderson I.J."/>
            <person name="Johnson E."/>
            <person name="Loganathan U."/>
            <person name="Mulhopadhyay B."/>
            <person name="Kyrpides N."/>
            <person name="Woyke T.J."/>
        </authorList>
    </citation>
    <scope>NUCLEOTIDE SEQUENCE [LARGE SCALE GENOMIC DNA]</scope>
    <source>
        <strain evidence="1 2">YK9</strain>
    </source>
</reference>
<gene>
    <name evidence="1" type="ORF">PaecuDRAFT_4372</name>
</gene>
<sequence>MKIFPSIIKEDILKSFRNPMGKSMINHAFNTCGVESYLSVASVLFPRIILVRDYIFIEEFYNDNIDSLEEQFKHDKRKIEMFVNSWSLTDFFLQSRDESLDNDEIFGEFCNLITYCWSNLIKELFPDKKVVVEIRQSIMGEMGEAITVYQVNN</sequence>
<evidence type="ECO:0000313" key="2">
    <source>
        <dbReference type="Proteomes" id="UP000005387"/>
    </source>
</evidence>
<dbReference type="OrthoDB" id="2618800at2"/>
<proteinExistence type="predicted"/>
<dbReference type="Proteomes" id="UP000005387">
    <property type="component" value="Unassembled WGS sequence"/>
</dbReference>
<protein>
    <submittedName>
        <fullName evidence="1">Uncharacterized protein</fullName>
    </submittedName>
</protein>
<organism evidence="1 2">
    <name type="scientific">Paenibacillus curdlanolyticus YK9</name>
    <dbReference type="NCBI Taxonomy" id="717606"/>
    <lineage>
        <taxon>Bacteria</taxon>
        <taxon>Bacillati</taxon>
        <taxon>Bacillota</taxon>
        <taxon>Bacilli</taxon>
        <taxon>Bacillales</taxon>
        <taxon>Paenibacillaceae</taxon>
        <taxon>Paenibacillus</taxon>
    </lineage>
</organism>
<accession>E0IFD1</accession>
<dbReference type="EMBL" id="AEDD01000013">
    <property type="protein sequence ID" value="EFM08907.1"/>
    <property type="molecule type" value="Genomic_DNA"/>
</dbReference>
<dbReference type="AlphaFoldDB" id="E0IFD1"/>